<organism evidence="1 2">
    <name type="scientific">Paraburkholderia monticola</name>
    <dbReference type="NCBI Taxonomy" id="1399968"/>
    <lineage>
        <taxon>Bacteria</taxon>
        <taxon>Pseudomonadati</taxon>
        <taxon>Pseudomonadota</taxon>
        <taxon>Betaproteobacteria</taxon>
        <taxon>Burkholderiales</taxon>
        <taxon>Burkholderiaceae</taxon>
        <taxon>Paraburkholderia</taxon>
    </lineage>
</organism>
<evidence type="ECO:0000313" key="1">
    <source>
        <dbReference type="EMBL" id="KXU84410.1"/>
    </source>
</evidence>
<reference evidence="1 2" key="1">
    <citation type="journal article" date="2015" name="Int. J. Syst. Evol. Microbiol.">
        <title>Burkholderia monticola sp. nov., isolated from mountain soil.</title>
        <authorList>
            <person name="Baek I."/>
            <person name="Seo B."/>
            <person name="Lee I."/>
            <person name="Yi H."/>
            <person name="Chun J."/>
        </authorList>
    </citation>
    <scope>NUCLEOTIDE SEQUENCE [LARGE SCALE GENOMIC DNA]</scope>
    <source>
        <strain evidence="1 2">JC2948</strain>
    </source>
</reference>
<dbReference type="RefSeq" id="WP_062131807.1">
    <property type="nucleotide sequence ID" value="NZ_LRBG01000036.1"/>
</dbReference>
<keyword evidence="2" id="KW-1185">Reference proteome</keyword>
<dbReference type="OrthoDB" id="9104805at2"/>
<name>A0A149PHA0_9BURK</name>
<dbReference type="AlphaFoldDB" id="A0A149PHA0"/>
<dbReference type="EMBL" id="LRBG01000036">
    <property type="protein sequence ID" value="KXU84410.1"/>
    <property type="molecule type" value="Genomic_DNA"/>
</dbReference>
<evidence type="ECO:0000313" key="2">
    <source>
        <dbReference type="Proteomes" id="UP000075613"/>
    </source>
</evidence>
<protein>
    <submittedName>
        <fullName evidence="1">Uncharacterized protein</fullName>
    </submittedName>
</protein>
<dbReference type="Proteomes" id="UP000075613">
    <property type="component" value="Unassembled WGS sequence"/>
</dbReference>
<comment type="caution">
    <text evidence="1">The sequence shown here is derived from an EMBL/GenBank/DDBJ whole genome shotgun (WGS) entry which is preliminary data.</text>
</comment>
<proteinExistence type="predicted"/>
<sequence length="59" mass="6570">MAMTLGQALVHAEQLEVYGVISKTAQALIRLMSEYRELVGVEKYEQIIEEAGLAHPDPQ</sequence>
<gene>
    <name evidence="1" type="ORF">CI15_23365</name>
</gene>
<accession>A0A149PHA0</accession>